<evidence type="ECO:0000256" key="4">
    <source>
        <dbReference type="ARBA" id="ARBA00023125"/>
    </source>
</evidence>
<evidence type="ECO:0000256" key="7">
    <source>
        <dbReference type="PROSITE-ProRule" id="PRU00335"/>
    </source>
</evidence>
<feature type="domain" description="HTH tetR-type" evidence="9">
    <location>
        <begin position="8"/>
        <end position="68"/>
    </location>
</feature>
<dbReference type="Pfam" id="PF00583">
    <property type="entry name" value="Acetyltransf_1"/>
    <property type="match status" value="1"/>
</dbReference>
<dbReference type="InterPro" id="IPR001647">
    <property type="entry name" value="HTH_TetR"/>
</dbReference>
<dbReference type="Gene3D" id="1.10.357.10">
    <property type="entry name" value="Tetracycline Repressor, domain 2"/>
    <property type="match status" value="1"/>
</dbReference>
<dbReference type="Pfam" id="PF13977">
    <property type="entry name" value="TetR_C_6"/>
    <property type="match status" value="1"/>
</dbReference>
<evidence type="ECO:0000256" key="8">
    <source>
        <dbReference type="SAM" id="MobiDB-lite"/>
    </source>
</evidence>
<reference evidence="12" key="1">
    <citation type="journal article" date="2019" name="Int. J. Syst. Evol. Microbiol.">
        <title>The Global Catalogue of Microorganisms (GCM) 10K type strain sequencing project: providing services to taxonomists for standard genome sequencing and annotation.</title>
        <authorList>
            <consortium name="The Broad Institute Genomics Platform"/>
            <consortium name="The Broad Institute Genome Sequencing Center for Infectious Disease"/>
            <person name="Wu L."/>
            <person name="Ma J."/>
        </authorList>
    </citation>
    <scope>NUCLEOTIDE SEQUENCE [LARGE SCALE GENOMIC DNA]</scope>
    <source>
        <strain evidence="12">JCM 16117</strain>
    </source>
</reference>
<keyword evidence="3" id="KW-0805">Transcription regulation</keyword>
<feature type="domain" description="N-acetyltransferase" evidence="10">
    <location>
        <begin position="222"/>
        <end position="376"/>
    </location>
</feature>
<evidence type="ECO:0000256" key="1">
    <source>
        <dbReference type="ARBA" id="ARBA00022491"/>
    </source>
</evidence>
<dbReference type="InterPro" id="IPR000182">
    <property type="entry name" value="GNAT_dom"/>
</dbReference>
<gene>
    <name evidence="11" type="ORF">GCM10009851_25830</name>
</gene>
<keyword evidence="4 7" id="KW-0238">DNA-binding</keyword>
<dbReference type="EMBL" id="BAAAQY010000007">
    <property type="protein sequence ID" value="GAA2239383.1"/>
    <property type="molecule type" value="Genomic_DNA"/>
</dbReference>
<dbReference type="NCBIfam" id="NF002959">
    <property type="entry name" value="PRK03624.1"/>
    <property type="match status" value="1"/>
</dbReference>
<dbReference type="RefSeq" id="WP_259480953.1">
    <property type="nucleotide sequence ID" value="NZ_BAAAQY010000007.1"/>
</dbReference>
<dbReference type="PANTHER" id="PTHR43877:SF2">
    <property type="entry name" value="AMINOALKYLPHOSPHONATE N-ACETYLTRANSFERASE-RELATED"/>
    <property type="match status" value="1"/>
</dbReference>
<protein>
    <recommendedName>
        <fullName evidence="13">GNAT family N-acetyltransferase</fullName>
    </recommendedName>
</protein>
<dbReference type="SUPFAM" id="SSF46689">
    <property type="entry name" value="Homeodomain-like"/>
    <property type="match status" value="1"/>
</dbReference>
<evidence type="ECO:0008006" key="13">
    <source>
        <dbReference type="Google" id="ProtNLM"/>
    </source>
</evidence>
<keyword evidence="6" id="KW-0012">Acyltransferase</keyword>
<dbReference type="Gene3D" id="3.40.630.30">
    <property type="match status" value="1"/>
</dbReference>
<evidence type="ECO:0000259" key="9">
    <source>
        <dbReference type="PROSITE" id="PS50977"/>
    </source>
</evidence>
<organism evidence="11 12">
    <name type="scientific">Herbiconiux moechotypicola</name>
    <dbReference type="NCBI Taxonomy" id="637393"/>
    <lineage>
        <taxon>Bacteria</taxon>
        <taxon>Bacillati</taxon>
        <taxon>Actinomycetota</taxon>
        <taxon>Actinomycetes</taxon>
        <taxon>Micrococcales</taxon>
        <taxon>Microbacteriaceae</taxon>
        <taxon>Herbiconiux</taxon>
    </lineage>
</organism>
<dbReference type="InterPro" id="IPR009057">
    <property type="entry name" value="Homeodomain-like_sf"/>
</dbReference>
<feature type="region of interest" description="Disordered" evidence="8">
    <location>
        <begin position="198"/>
        <end position="218"/>
    </location>
</feature>
<dbReference type="InterPro" id="IPR016181">
    <property type="entry name" value="Acyl_CoA_acyltransferase"/>
</dbReference>
<keyword evidence="1" id="KW-0678">Repressor</keyword>
<sequence length="387" mass="41346">MARTRDIEAQRRRLSEATWAVLTERGPVGLTVRAVAERAGCTTGLVMHTFPTKEALLLHARETLHERTRVSAEAAEAAAEGAGPEGALLAVLLNTLSVDEESREIARVWVSYLAAALGDEALTERHTSANLRFVERVTRLLAACRPGWSAERVRVEVLGLIALTDGLNALGTADAETYSPEVQRRAVTEAVRRALGDGVGSTEAAGAHGADSDDEADSEGGLRIRAFREEDTEAVVALWEAAGLTRAWNDPRRDIVRKLEVQRELFLVGELPGETDGGDGGGGVGVGGRIVASVMAGYEGHRGWVNYLAVAPGERGRGHARRLMDEVEELLTARGCPKLNLQVREGNDAAIGFYRALGYTQDASLSFGKRLIPDDPVADGASAARAV</sequence>
<dbReference type="InterPro" id="IPR039538">
    <property type="entry name" value="BetI_C"/>
</dbReference>
<dbReference type="CDD" id="cd04301">
    <property type="entry name" value="NAT_SF"/>
    <property type="match status" value="1"/>
</dbReference>
<dbReference type="PROSITE" id="PS50977">
    <property type="entry name" value="HTH_TETR_2"/>
    <property type="match status" value="1"/>
</dbReference>
<evidence type="ECO:0000256" key="3">
    <source>
        <dbReference type="ARBA" id="ARBA00023015"/>
    </source>
</evidence>
<dbReference type="InterPro" id="IPR036271">
    <property type="entry name" value="Tet_transcr_reg_TetR-rel_C_sf"/>
</dbReference>
<dbReference type="InterPro" id="IPR050832">
    <property type="entry name" value="Bact_Acetyltransf"/>
</dbReference>
<proteinExistence type="predicted"/>
<comment type="caution">
    <text evidence="11">The sequence shown here is derived from an EMBL/GenBank/DDBJ whole genome shotgun (WGS) entry which is preliminary data.</text>
</comment>
<feature type="DNA-binding region" description="H-T-H motif" evidence="7">
    <location>
        <begin position="31"/>
        <end position="50"/>
    </location>
</feature>
<keyword evidence="12" id="KW-1185">Reference proteome</keyword>
<name>A0ABP5QL84_9MICO</name>
<dbReference type="PANTHER" id="PTHR43877">
    <property type="entry name" value="AMINOALKYLPHOSPHONATE N-ACETYLTRANSFERASE-RELATED-RELATED"/>
    <property type="match status" value="1"/>
</dbReference>
<evidence type="ECO:0000256" key="2">
    <source>
        <dbReference type="ARBA" id="ARBA00022679"/>
    </source>
</evidence>
<evidence type="ECO:0000259" key="10">
    <source>
        <dbReference type="PROSITE" id="PS51186"/>
    </source>
</evidence>
<keyword evidence="5" id="KW-0804">Transcription</keyword>
<dbReference type="SUPFAM" id="SSF55729">
    <property type="entry name" value="Acyl-CoA N-acyltransferases (Nat)"/>
    <property type="match status" value="1"/>
</dbReference>
<keyword evidence="2" id="KW-0808">Transferase</keyword>
<evidence type="ECO:0000256" key="6">
    <source>
        <dbReference type="ARBA" id="ARBA00023315"/>
    </source>
</evidence>
<dbReference type="Pfam" id="PF00440">
    <property type="entry name" value="TetR_N"/>
    <property type="match status" value="1"/>
</dbReference>
<accession>A0ABP5QL84</accession>
<dbReference type="PROSITE" id="PS51186">
    <property type="entry name" value="GNAT"/>
    <property type="match status" value="1"/>
</dbReference>
<dbReference type="SUPFAM" id="SSF48498">
    <property type="entry name" value="Tetracyclin repressor-like, C-terminal domain"/>
    <property type="match status" value="1"/>
</dbReference>
<evidence type="ECO:0000313" key="12">
    <source>
        <dbReference type="Proteomes" id="UP001500929"/>
    </source>
</evidence>
<dbReference type="Proteomes" id="UP001500929">
    <property type="component" value="Unassembled WGS sequence"/>
</dbReference>
<evidence type="ECO:0000313" key="11">
    <source>
        <dbReference type="EMBL" id="GAA2239383.1"/>
    </source>
</evidence>
<evidence type="ECO:0000256" key="5">
    <source>
        <dbReference type="ARBA" id="ARBA00023163"/>
    </source>
</evidence>